<dbReference type="PANTHER" id="PTHR34213">
    <property type="entry name" value="NUCLEAR TRANSPORT FACTOR 2 (NTF2) FAMILY PROTEIN"/>
    <property type="match status" value="1"/>
</dbReference>
<accession>A0A5B0NYJ2</accession>
<evidence type="ECO:0000313" key="1">
    <source>
        <dbReference type="EMBL" id="KAA1092919.1"/>
    </source>
</evidence>
<dbReference type="Proteomes" id="UP000324748">
    <property type="component" value="Unassembled WGS sequence"/>
</dbReference>
<dbReference type="EMBL" id="VDEP01000307">
    <property type="protein sequence ID" value="KAA1107757.1"/>
    <property type="molecule type" value="Genomic_DNA"/>
</dbReference>
<comment type="caution">
    <text evidence="1">The sequence shown here is derived from an EMBL/GenBank/DDBJ whole genome shotgun (WGS) entry which is preliminary data.</text>
</comment>
<dbReference type="EMBL" id="VSWC01000080">
    <property type="protein sequence ID" value="KAA1092919.1"/>
    <property type="molecule type" value="Genomic_DNA"/>
</dbReference>
<organism evidence="1 3">
    <name type="scientific">Puccinia graminis f. sp. tritici</name>
    <dbReference type="NCBI Taxonomy" id="56615"/>
    <lineage>
        <taxon>Eukaryota</taxon>
        <taxon>Fungi</taxon>
        <taxon>Dikarya</taxon>
        <taxon>Basidiomycota</taxon>
        <taxon>Pucciniomycotina</taxon>
        <taxon>Pucciniomycetes</taxon>
        <taxon>Pucciniales</taxon>
        <taxon>Pucciniaceae</taxon>
        <taxon>Puccinia</taxon>
    </lineage>
</organism>
<gene>
    <name evidence="1" type="ORF">PGT21_018037</name>
    <name evidence="2" type="ORF">PGTUg99_014032</name>
</gene>
<dbReference type="AlphaFoldDB" id="A0A5B0NYJ2"/>
<name>A0A5B0NYJ2_PUCGR</name>
<reference evidence="3 4" key="1">
    <citation type="submission" date="2019-05" db="EMBL/GenBank/DDBJ databases">
        <title>Emergence of the Ug99 lineage of the wheat stem rust pathogen through somatic hybridization.</title>
        <authorList>
            <person name="Li F."/>
            <person name="Upadhyaya N.M."/>
            <person name="Sperschneider J."/>
            <person name="Matny O."/>
            <person name="Nguyen-Phuc H."/>
            <person name="Mago R."/>
            <person name="Raley C."/>
            <person name="Miller M.E."/>
            <person name="Silverstein K.A.T."/>
            <person name="Henningsen E."/>
            <person name="Hirsch C.D."/>
            <person name="Visser B."/>
            <person name="Pretorius Z.A."/>
            <person name="Steffenson B.J."/>
            <person name="Schwessinger B."/>
            <person name="Dodds P.N."/>
            <person name="Figueroa M."/>
        </authorList>
    </citation>
    <scope>NUCLEOTIDE SEQUENCE [LARGE SCALE GENOMIC DNA]</scope>
    <source>
        <strain evidence="1">21-0</strain>
        <strain evidence="2 4">Ug99</strain>
    </source>
</reference>
<evidence type="ECO:0000313" key="3">
    <source>
        <dbReference type="Proteomes" id="UP000324748"/>
    </source>
</evidence>
<keyword evidence="3" id="KW-1185">Reference proteome</keyword>
<dbReference type="Proteomes" id="UP000325313">
    <property type="component" value="Unassembled WGS sequence"/>
</dbReference>
<dbReference type="OrthoDB" id="2500142at2759"/>
<evidence type="ECO:0000313" key="4">
    <source>
        <dbReference type="Proteomes" id="UP000325313"/>
    </source>
</evidence>
<dbReference type="PANTHER" id="PTHR34213:SF2">
    <property type="entry name" value="NUCLEAR TRANSPORT FACTOR 2 (NTF2) FAMILY PROTEIN"/>
    <property type="match status" value="1"/>
</dbReference>
<proteinExistence type="predicted"/>
<evidence type="ECO:0000313" key="2">
    <source>
        <dbReference type="EMBL" id="KAA1107757.1"/>
    </source>
</evidence>
<sequence>MVFSRIYWQRSQLTHLNLNPPRLVQVRVNQNPQYYIGNSISRTRTIMMSDHLNATGLTAEESRKLKSRSEREDEKTIIRCLKELYSCKPSEKSYEMYAENATFHDPLTIATPLSMIKSQFNGMPKMFSSSTIDKFELLESPPTLPSPPGPDQFTVINQDVTYYRDGSKLKTLNSLITLERDPKGKVIRHTEEWSHDKVTDKSDGFIGQLNEWRKKVAAEVIAKLVPEEPPKDTKEK</sequence>
<protein>
    <submittedName>
        <fullName evidence="1">Uncharacterized protein</fullName>
    </submittedName>
</protein>